<evidence type="ECO:0000313" key="4">
    <source>
        <dbReference type="Proteomes" id="UP000321790"/>
    </source>
</evidence>
<feature type="chain" id="PRO_5022675949" description="DUF4097 domain-containing protein" evidence="2">
    <location>
        <begin position="24"/>
        <end position="513"/>
    </location>
</feature>
<protein>
    <recommendedName>
        <fullName evidence="5">DUF4097 domain-containing protein</fullName>
    </recommendedName>
</protein>
<organism evidence="3 4">
    <name type="scientific">Seonamhaeicola algicola</name>
    <dbReference type="NCBI Taxonomy" id="1719036"/>
    <lineage>
        <taxon>Bacteria</taxon>
        <taxon>Pseudomonadati</taxon>
        <taxon>Bacteroidota</taxon>
        <taxon>Flavobacteriia</taxon>
        <taxon>Flavobacteriales</taxon>
        <taxon>Flavobacteriaceae</taxon>
    </lineage>
</organism>
<keyword evidence="1" id="KW-0175">Coiled coil</keyword>
<sequence>MNRSIIQLKFLVILCFAFGSLQAQSKQTKVSQSIKVNKNVTIDLNTSYCNIVFDTWNRNEVSIEAYVEGDNVSDDALQGVLNNWDVDVDATNSHVSINAKSSGKPTKIWYATPNTYTDDDGLVNIILDELKYELADLPDVICESISGIEIPEVPEIPALPEMPKMPKLPKLPKGADHVTFDYDAYKKDGEKYLEEYSKKFESVYGEEYAKKMEAWGEKFGKEWGEKFGKRMEAWAKNFENKWNSEDFEKQMEAWGERFGQQMEQQYKAREEAAKAREKAHELREKARVKAMEQREIQREKRDQLIEKRRIIVEKLANKEGNIPVKKTIKIKMPKGAKLKVNVRHGEVEFASAENLNANLSHTKFIAQSVNGGSTSINASYSPIYVTNWNLGELNLNHSKTVEIGNVKHVVLNANSSNVTIDSLQGNAIIDCNIGDVNIFKIDDTFTNLNVILQNSNALIALPKASCNLQYKGNKSRLSHPKKEKGNVTTFSTGSLGSGKSIVVNAKYSTIIME</sequence>
<dbReference type="RefSeq" id="WP_147133803.1">
    <property type="nucleotide sequence ID" value="NZ_VOSC01000019.1"/>
</dbReference>
<keyword evidence="2" id="KW-0732">Signal</keyword>
<evidence type="ECO:0000256" key="2">
    <source>
        <dbReference type="SAM" id="SignalP"/>
    </source>
</evidence>
<gene>
    <name evidence="3" type="ORF">FUA26_07460</name>
</gene>
<name>A0A5C7AW34_9FLAO</name>
<dbReference type="Proteomes" id="UP000321790">
    <property type="component" value="Unassembled WGS sequence"/>
</dbReference>
<dbReference type="EMBL" id="VOSC01000019">
    <property type="protein sequence ID" value="TXE11893.1"/>
    <property type="molecule type" value="Genomic_DNA"/>
</dbReference>
<evidence type="ECO:0000313" key="3">
    <source>
        <dbReference type="EMBL" id="TXE11893.1"/>
    </source>
</evidence>
<evidence type="ECO:0000256" key="1">
    <source>
        <dbReference type="SAM" id="Coils"/>
    </source>
</evidence>
<dbReference type="OrthoDB" id="1420424at2"/>
<comment type="caution">
    <text evidence="3">The sequence shown here is derived from an EMBL/GenBank/DDBJ whole genome shotgun (WGS) entry which is preliminary data.</text>
</comment>
<evidence type="ECO:0008006" key="5">
    <source>
        <dbReference type="Google" id="ProtNLM"/>
    </source>
</evidence>
<feature type="coiled-coil region" evidence="1">
    <location>
        <begin position="265"/>
        <end position="307"/>
    </location>
</feature>
<feature type="signal peptide" evidence="2">
    <location>
        <begin position="1"/>
        <end position="23"/>
    </location>
</feature>
<proteinExistence type="predicted"/>
<keyword evidence="4" id="KW-1185">Reference proteome</keyword>
<dbReference type="AlphaFoldDB" id="A0A5C7AW34"/>
<reference evidence="4" key="1">
    <citation type="submission" date="2019-08" db="EMBL/GenBank/DDBJ databases">
        <title>Seonamhaeicola sediminis sp. nov., isolated from marine sediment.</title>
        <authorList>
            <person name="Cao W.R."/>
        </authorList>
    </citation>
    <scope>NUCLEOTIDE SEQUENCE [LARGE SCALE GENOMIC DNA]</scope>
    <source>
        <strain evidence="4">Gy8</strain>
    </source>
</reference>
<accession>A0A5C7AW34</accession>